<protein>
    <recommendedName>
        <fullName evidence="3">Amidase domain-containing protein</fullName>
    </recommendedName>
</protein>
<organism evidence="4">
    <name type="scientific">marine metagenome</name>
    <dbReference type="NCBI Taxonomy" id="408172"/>
    <lineage>
        <taxon>unclassified sequences</taxon>
        <taxon>metagenomes</taxon>
        <taxon>ecological metagenomes</taxon>
    </lineage>
</organism>
<dbReference type="InterPro" id="IPR036928">
    <property type="entry name" value="AS_sf"/>
</dbReference>
<dbReference type="PANTHER" id="PTHR11895">
    <property type="entry name" value="TRANSAMIDASE"/>
    <property type="match status" value="1"/>
</dbReference>
<dbReference type="SUPFAM" id="SSF75304">
    <property type="entry name" value="Amidase signature (AS) enzymes"/>
    <property type="match status" value="1"/>
</dbReference>
<dbReference type="EMBL" id="UINC01000536">
    <property type="protein sequence ID" value="SUZ57014.1"/>
    <property type="molecule type" value="Genomic_DNA"/>
</dbReference>
<evidence type="ECO:0000256" key="1">
    <source>
        <dbReference type="SAM" id="Coils"/>
    </source>
</evidence>
<evidence type="ECO:0000313" key="4">
    <source>
        <dbReference type="EMBL" id="SUZ57014.1"/>
    </source>
</evidence>
<reference evidence="4" key="1">
    <citation type="submission" date="2018-05" db="EMBL/GenBank/DDBJ databases">
        <authorList>
            <person name="Lanie J.A."/>
            <person name="Ng W.-L."/>
            <person name="Kazmierczak K.M."/>
            <person name="Andrzejewski T.M."/>
            <person name="Davidsen T.M."/>
            <person name="Wayne K.J."/>
            <person name="Tettelin H."/>
            <person name="Glass J.I."/>
            <person name="Rusch D."/>
            <person name="Podicherti R."/>
            <person name="Tsui H.-C.T."/>
            <person name="Winkler M.E."/>
        </authorList>
    </citation>
    <scope>NUCLEOTIDE SEQUENCE</scope>
</reference>
<dbReference type="AlphaFoldDB" id="A0A381NSB0"/>
<dbReference type="InterPro" id="IPR000120">
    <property type="entry name" value="Amidase"/>
</dbReference>
<evidence type="ECO:0000256" key="2">
    <source>
        <dbReference type="SAM" id="MobiDB-lite"/>
    </source>
</evidence>
<dbReference type="Pfam" id="PF01425">
    <property type="entry name" value="Amidase"/>
    <property type="match status" value="1"/>
</dbReference>
<feature type="region of interest" description="Disordered" evidence="2">
    <location>
        <begin position="113"/>
        <end position="135"/>
    </location>
</feature>
<accession>A0A381NSB0</accession>
<proteinExistence type="predicted"/>
<feature type="domain" description="Amidase" evidence="3">
    <location>
        <begin position="14"/>
        <end position="430"/>
    </location>
</feature>
<feature type="compositionally biased region" description="Polar residues" evidence="2">
    <location>
        <begin position="113"/>
        <end position="126"/>
    </location>
</feature>
<keyword evidence="1" id="KW-0175">Coiled coil</keyword>
<dbReference type="InterPro" id="IPR023631">
    <property type="entry name" value="Amidase_dom"/>
</dbReference>
<sequence length="457" mass="50035">MNEAYRCGDISPVEVLEKAIMRAEAFNPCLNAYLERLDEQARQQAKAAEKLFRNTEKDIPLLCGVPISIKDTFELAGSVTTYGSEFFRENITAQDCGLVQRLRDSGAVFTGKTNTPEFGQSATTENRLGGDARNPWDISRTSGGSSGGAAISVGAGLATAAIGADGGGSIRIPAAFTGLFGIKPTYGLCTNENGFRAMSDFIAPGPLTRRVEDSRVILEILSGCRYTRLSHNRQKLKIAWLPNPENRPVDAGVAKILGEALEKMPELGHEINETKLPLEGWNQAFDTLVLAEEYRERGHLLEQASACRLSDYESKSLQAGQKITEENTQAPSAVENARKAHQEYRQRLQQIFNNFDLIVTPVTATTAFPIGQRPDTIDGQQVNWLWGAVPFTAAFNVSGNPAVSIPCGFSEGLPVGLQLVGAWNSEEMLLNFSEDLEAIFDFDDAPLRKQWRLNCKK</sequence>
<name>A0A381NSB0_9ZZZZ</name>
<dbReference type="GO" id="GO:0003824">
    <property type="term" value="F:catalytic activity"/>
    <property type="evidence" value="ECO:0007669"/>
    <property type="project" value="InterPro"/>
</dbReference>
<dbReference type="PANTHER" id="PTHR11895:SF7">
    <property type="entry name" value="GLUTAMYL-TRNA(GLN) AMIDOTRANSFERASE SUBUNIT A, MITOCHONDRIAL"/>
    <property type="match status" value="1"/>
</dbReference>
<gene>
    <name evidence="4" type="ORF">METZ01_LOCUS9868</name>
</gene>
<feature type="coiled-coil region" evidence="1">
    <location>
        <begin position="30"/>
        <end position="58"/>
    </location>
</feature>
<evidence type="ECO:0000259" key="3">
    <source>
        <dbReference type="Pfam" id="PF01425"/>
    </source>
</evidence>
<dbReference type="Gene3D" id="3.90.1300.10">
    <property type="entry name" value="Amidase signature (AS) domain"/>
    <property type="match status" value="1"/>
</dbReference>